<evidence type="ECO:0000256" key="2">
    <source>
        <dbReference type="ARBA" id="ARBA00022679"/>
    </source>
</evidence>
<dbReference type="InterPro" id="IPR041698">
    <property type="entry name" value="Methyltransf_25"/>
</dbReference>
<dbReference type="GO" id="GO:0032259">
    <property type="term" value="P:methylation"/>
    <property type="evidence" value="ECO:0007669"/>
    <property type="project" value="UniProtKB-KW"/>
</dbReference>
<dbReference type="Gene3D" id="3.40.50.150">
    <property type="entry name" value="Vaccinia Virus protein VP39"/>
    <property type="match status" value="1"/>
</dbReference>
<dbReference type="Proteomes" id="UP001499951">
    <property type="component" value="Unassembled WGS sequence"/>
</dbReference>
<dbReference type="GO" id="GO:0008168">
    <property type="term" value="F:methyltransferase activity"/>
    <property type="evidence" value="ECO:0007669"/>
    <property type="project" value="UniProtKB-KW"/>
</dbReference>
<accession>A0ABP3P9I4</accession>
<dbReference type="SUPFAM" id="SSF53335">
    <property type="entry name" value="S-adenosyl-L-methionine-dependent methyltransferases"/>
    <property type="match status" value="1"/>
</dbReference>
<keyword evidence="1 4" id="KW-0489">Methyltransferase</keyword>
<name>A0ABP3P9I4_9PROT</name>
<keyword evidence="2" id="KW-0808">Transferase</keyword>
<evidence type="ECO:0000259" key="3">
    <source>
        <dbReference type="Pfam" id="PF13649"/>
    </source>
</evidence>
<dbReference type="RefSeq" id="WP_166931111.1">
    <property type="nucleotide sequence ID" value="NZ_BAAADD010000001.1"/>
</dbReference>
<feature type="domain" description="Methyltransferase" evidence="3">
    <location>
        <begin position="46"/>
        <end position="137"/>
    </location>
</feature>
<dbReference type="PANTHER" id="PTHR44942">
    <property type="entry name" value="METHYLTRANSF_11 DOMAIN-CONTAINING PROTEIN"/>
    <property type="match status" value="1"/>
</dbReference>
<evidence type="ECO:0000256" key="1">
    <source>
        <dbReference type="ARBA" id="ARBA00022603"/>
    </source>
</evidence>
<comment type="caution">
    <text evidence="4">The sequence shown here is derived from an EMBL/GenBank/DDBJ whole genome shotgun (WGS) entry which is preliminary data.</text>
</comment>
<dbReference type="InterPro" id="IPR051052">
    <property type="entry name" value="Diverse_substrate_MTase"/>
</dbReference>
<proteinExistence type="predicted"/>
<evidence type="ECO:0000313" key="5">
    <source>
        <dbReference type="Proteomes" id="UP001499951"/>
    </source>
</evidence>
<dbReference type="PANTHER" id="PTHR44942:SF4">
    <property type="entry name" value="METHYLTRANSFERASE TYPE 11 DOMAIN-CONTAINING PROTEIN"/>
    <property type="match status" value="1"/>
</dbReference>
<gene>
    <name evidence="4" type="ORF">GCM10008942_04450</name>
</gene>
<dbReference type="CDD" id="cd02440">
    <property type="entry name" value="AdoMet_MTases"/>
    <property type="match status" value="1"/>
</dbReference>
<reference evidence="5" key="1">
    <citation type="journal article" date="2019" name="Int. J. Syst. Evol. Microbiol.">
        <title>The Global Catalogue of Microorganisms (GCM) 10K type strain sequencing project: providing services to taxonomists for standard genome sequencing and annotation.</title>
        <authorList>
            <consortium name="The Broad Institute Genomics Platform"/>
            <consortium name="The Broad Institute Genome Sequencing Center for Infectious Disease"/>
            <person name="Wu L."/>
            <person name="Ma J."/>
        </authorList>
    </citation>
    <scope>NUCLEOTIDE SEQUENCE [LARGE SCALE GENOMIC DNA]</scope>
    <source>
        <strain evidence="5">JCM 15089</strain>
    </source>
</reference>
<organism evidence="4 5">
    <name type="scientific">Rhizomicrobium electricum</name>
    <dbReference type="NCBI Taxonomy" id="480070"/>
    <lineage>
        <taxon>Bacteria</taxon>
        <taxon>Pseudomonadati</taxon>
        <taxon>Pseudomonadota</taxon>
        <taxon>Alphaproteobacteria</taxon>
        <taxon>Micropepsales</taxon>
        <taxon>Micropepsaceae</taxon>
        <taxon>Rhizomicrobium</taxon>
    </lineage>
</organism>
<evidence type="ECO:0000313" key="4">
    <source>
        <dbReference type="EMBL" id="GAA0559091.1"/>
    </source>
</evidence>
<protein>
    <submittedName>
        <fullName evidence="4">Class I SAM-dependent methyltransferase</fullName>
    </submittedName>
</protein>
<keyword evidence="5" id="KW-1185">Reference proteome</keyword>
<dbReference type="Pfam" id="PF13649">
    <property type="entry name" value="Methyltransf_25"/>
    <property type="match status" value="1"/>
</dbReference>
<dbReference type="EMBL" id="BAAADD010000001">
    <property type="protein sequence ID" value="GAA0559091.1"/>
    <property type="molecule type" value="Genomic_DNA"/>
</dbReference>
<dbReference type="InterPro" id="IPR029063">
    <property type="entry name" value="SAM-dependent_MTases_sf"/>
</dbReference>
<sequence length="267" mass="29195">MPPPSHFQPRRFRSTAAVYARFRLGYPDRLIRRVIALAGLERGDSVLDLGAGPGLLALPFARKGMAVTAVDPEPEMCEALENAAKQAHLPVRVLAGSSFELPPGIGPFRLVTIGRAFHWMDRAETVKALDRMVAPGGALALFDDEFPNSVENRWRTALDTVAHRYGADSSPHRMERADPVHRSHESVLLESPFPVLETAGVIVRRELTVEDIVGYAQSLSVTSAQTLGERAAAFEADLRQALAELSPDGQFVQIAEMKALIARRQNG</sequence>